<protein>
    <submittedName>
        <fullName evidence="1">Uncharacterized protein</fullName>
    </submittedName>
</protein>
<accession>A0A6S6T1H2</accession>
<sequence>MSVLNLDKPLEYEVTHVYDGVNISKKELNRLLDIACWNKCKPNFKAPGRVAWEPLEEEVSLVDNPAYKFIAAKLKGVGLFNPPSDKKFSGIISKDYSVEPSYPTTTTWDDLITYPHFGIADDGSYKFAYSHPSPVGGILHERAIVEYNVAKNMLEAGIPTIIPLAVIKYNDDFTFNGKPMGAVITLSVSASHLRASQALYSTAILRGTDQESDAYYDDMLATLGVDGDPTDEVTRLQVVNKIAGRLGKLIHQFSMKGFYRYSSEWSNFQYSAETDELLFIDLDSSRSMEADNLPQFRRSLEAIRDLATVVYRSTAKMAYPTIIDKYTLNNVLKFNPILQILTNYFPEAAVEELEVVSKRLYNSFIPHWFQLKRYKKEIGNVEWDRERRKTYKMEHDLFYILIITSLFPFFRESDIGQKYGDCPSDELLMQRAKDYLGDRYEYFVYLMNGGQL</sequence>
<name>A0A6S6T1H2_9BACT</name>
<organism evidence="1">
    <name type="scientific">uncultured Aureispira sp</name>
    <dbReference type="NCBI Taxonomy" id="1331704"/>
    <lineage>
        <taxon>Bacteria</taxon>
        <taxon>Pseudomonadati</taxon>
        <taxon>Bacteroidota</taxon>
        <taxon>Saprospiria</taxon>
        <taxon>Saprospirales</taxon>
        <taxon>Saprospiraceae</taxon>
        <taxon>Aureispira</taxon>
        <taxon>environmental samples</taxon>
    </lineage>
</organism>
<proteinExistence type="predicted"/>
<gene>
    <name evidence="1" type="ORF">HELGO_WM17054</name>
</gene>
<dbReference type="EMBL" id="CACVAQ010000243">
    <property type="protein sequence ID" value="CAA6816941.1"/>
    <property type="molecule type" value="Genomic_DNA"/>
</dbReference>
<evidence type="ECO:0000313" key="1">
    <source>
        <dbReference type="EMBL" id="CAA6816941.1"/>
    </source>
</evidence>
<dbReference type="AlphaFoldDB" id="A0A6S6T1H2"/>
<reference evidence="1" key="1">
    <citation type="submission" date="2020-01" db="EMBL/GenBank/DDBJ databases">
        <authorList>
            <person name="Meier V. D."/>
            <person name="Meier V D."/>
        </authorList>
    </citation>
    <scope>NUCLEOTIDE SEQUENCE</scope>
    <source>
        <strain evidence="1">HLG_WM_MAG_10</strain>
    </source>
</reference>